<sequence>MEEELFLFAPDEPSLDLAMESQSWKVLSVEDDANYQASLSHALHGYAVKNRPIEMLTAPTAAAAAELLANHDDLSVVLLDVVMEDDDAGLRLVDTIRQVLGNSALRIVLLTGQPGMAPFKDVMKRYDIDEYWNKADLSSERLRTVVASNIRTWNAYNELDKARRGLSVLVDASRQLSRITNIDEFCQTMLSEIGQLIGVSRGGIICVRSGDEESAAEYRIVSSAGIFTLAQTDTTPLLKQLPEHLQAVLVPLISQAVANKTHHFSGRFSALYFETSREGEHRYVMVVESEKPLTQYHINLLQVFSENINNGFNNIVLCNRLSELAYFDPQLNIPNRAWLARFLDNLPVSERCQSALVALNIKDFAELVLSVDSEFLSGFLRQFYQKLQQRFKAQRVIARITDSCFIVLLNVENLPTSQVLAALNHFKVMTDNVQLHVEVSVALMNLCELTTISGRELLHMMDSTLLQSQREHLALIRYNPQFRSSILERHQLMQGLNNAIDQGHVLLMFQPKVRLDDGSIVGVEALARWREPDGSYVPPSKFVPVAEMSGLINKLDLYVMQLTVAAIKQLLDAGFPLPVSFNVTSSDLDDLFFMASLDQICQENPQISQWLEIEITESQTMQDYQHVRPLLQNLINKGIGVSIDDFGTGYSSLQHITELSATELKIDKTFVDAMERDKSGEAIVDMVIKLGQRFNYSVIAEGIEKPAQVQKLSALGCEFGQGFWFAKPMELKDLLAYLKNRTKGTDERDI</sequence>
<reference evidence="4 5" key="1">
    <citation type="submission" date="2019-03" db="EMBL/GenBank/DDBJ databases">
        <title>Freshwater and sediment microbial communities from various areas in North America, analyzing microbe dynamics in response to fracking.</title>
        <authorList>
            <person name="Lamendella R."/>
        </authorList>
    </citation>
    <scope>NUCLEOTIDE SEQUENCE [LARGE SCALE GENOMIC DNA]</scope>
    <source>
        <strain evidence="4 5">74A</strain>
    </source>
</reference>
<dbReference type="PROSITE" id="PS50110">
    <property type="entry name" value="RESPONSE_REGULATORY"/>
    <property type="match status" value="1"/>
</dbReference>
<comment type="caution">
    <text evidence="4">The sequence shown here is derived from an EMBL/GenBank/DDBJ whole genome shotgun (WGS) entry which is preliminary data.</text>
</comment>
<organism evidence="4 5">
    <name type="scientific">Shewanella fodinae</name>
    <dbReference type="NCBI Taxonomy" id="552357"/>
    <lineage>
        <taxon>Bacteria</taxon>
        <taxon>Pseudomonadati</taxon>
        <taxon>Pseudomonadota</taxon>
        <taxon>Gammaproteobacteria</taxon>
        <taxon>Alteromonadales</taxon>
        <taxon>Shewanellaceae</taxon>
        <taxon>Shewanella</taxon>
    </lineage>
</organism>
<evidence type="ECO:0000313" key="4">
    <source>
        <dbReference type="EMBL" id="TCN84993.1"/>
    </source>
</evidence>
<dbReference type="Pfam" id="PF00563">
    <property type="entry name" value="EAL"/>
    <property type="match status" value="1"/>
</dbReference>
<proteinExistence type="predicted"/>
<dbReference type="InterPro" id="IPR011006">
    <property type="entry name" value="CheY-like_superfamily"/>
</dbReference>
<dbReference type="AlphaFoldDB" id="A0A4R2FBD4"/>
<dbReference type="Gene3D" id="3.30.70.270">
    <property type="match status" value="1"/>
</dbReference>
<keyword evidence="5" id="KW-1185">Reference proteome</keyword>
<dbReference type="InterPro" id="IPR001789">
    <property type="entry name" value="Sig_transdc_resp-reg_receiver"/>
</dbReference>
<evidence type="ECO:0000259" key="3">
    <source>
        <dbReference type="PROSITE" id="PS50883"/>
    </source>
</evidence>
<dbReference type="SMART" id="SM00448">
    <property type="entry name" value="REC"/>
    <property type="match status" value="1"/>
</dbReference>
<dbReference type="InterPro" id="IPR021800">
    <property type="entry name" value="DUF3369"/>
</dbReference>
<dbReference type="Gene3D" id="3.40.50.2300">
    <property type="match status" value="1"/>
</dbReference>
<accession>A0A4R2FBD4</accession>
<dbReference type="SMART" id="SM00052">
    <property type="entry name" value="EAL"/>
    <property type="match status" value="1"/>
</dbReference>
<dbReference type="InterPro" id="IPR001633">
    <property type="entry name" value="EAL_dom"/>
</dbReference>
<dbReference type="InterPro" id="IPR050706">
    <property type="entry name" value="Cyclic-di-GMP_PDE-like"/>
</dbReference>
<dbReference type="Pfam" id="PF11849">
    <property type="entry name" value="DUF3369"/>
    <property type="match status" value="1"/>
</dbReference>
<dbReference type="InterPro" id="IPR043128">
    <property type="entry name" value="Rev_trsase/Diguanyl_cyclase"/>
</dbReference>
<dbReference type="SUPFAM" id="SSF52172">
    <property type="entry name" value="CheY-like"/>
    <property type="match status" value="1"/>
</dbReference>
<evidence type="ECO:0000313" key="5">
    <source>
        <dbReference type="Proteomes" id="UP000294832"/>
    </source>
</evidence>
<dbReference type="PROSITE" id="PS50883">
    <property type="entry name" value="EAL"/>
    <property type="match status" value="1"/>
</dbReference>
<evidence type="ECO:0000259" key="2">
    <source>
        <dbReference type="PROSITE" id="PS50110"/>
    </source>
</evidence>
<feature type="modified residue" description="4-aspartylphosphate" evidence="1">
    <location>
        <position position="80"/>
    </location>
</feature>
<evidence type="ECO:0000256" key="1">
    <source>
        <dbReference type="PROSITE-ProRule" id="PRU00169"/>
    </source>
</evidence>
<dbReference type="InterPro" id="IPR035919">
    <property type="entry name" value="EAL_sf"/>
</dbReference>
<dbReference type="PANTHER" id="PTHR33121:SF70">
    <property type="entry name" value="SIGNALING PROTEIN YKOW"/>
    <property type="match status" value="1"/>
</dbReference>
<name>A0A4R2FBD4_9GAMM</name>
<dbReference type="GO" id="GO:0000160">
    <property type="term" value="P:phosphorelay signal transduction system"/>
    <property type="evidence" value="ECO:0007669"/>
    <property type="project" value="InterPro"/>
</dbReference>
<dbReference type="SUPFAM" id="SSF55781">
    <property type="entry name" value="GAF domain-like"/>
    <property type="match status" value="1"/>
</dbReference>
<dbReference type="EMBL" id="SLWF01000010">
    <property type="protein sequence ID" value="TCN84993.1"/>
    <property type="molecule type" value="Genomic_DNA"/>
</dbReference>
<dbReference type="SUPFAM" id="SSF55073">
    <property type="entry name" value="Nucleotide cyclase"/>
    <property type="match status" value="1"/>
</dbReference>
<protein>
    <submittedName>
        <fullName evidence="4">EAL domain-containing protein (Putative c-di-GMP-specific phosphodiesterase class I)</fullName>
    </submittedName>
</protein>
<feature type="domain" description="Response regulatory" evidence="2">
    <location>
        <begin position="25"/>
        <end position="149"/>
    </location>
</feature>
<feature type="domain" description="EAL" evidence="3">
    <location>
        <begin position="489"/>
        <end position="742"/>
    </location>
</feature>
<dbReference type="CDD" id="cd01948">
    <property type="entry name" value="EAL"/>
    <property type="match status" value="1"/>
</dbReference>
<gene>
    <name evidence="4" type="ORF">EDC91_11032</name>
</gene>
<dbReference type="InterPro" id="IPR029787">
    <property type="entry name" value="Nucleotide_cyclase"/>
</dbReference>
<dbReference type="GO" id="GO:0071111">
    <property type="term" value="F:cyclic-guanylate-specific phosphodiesterase activity"/>
    <property type="evidence" value="ECO:0007669"/>
    <property type="project" value="InterPro"/>
</dbReference>
<dbReference type="PANTHER" id="PTHR33121">
    <property type="entry name" value="CYCLIC DI-GMP PHOSPHODIESTERASE PDEF"/>
    <property type="match status" value="1"/>
</dbReference>
<dbReference type="Gene3D" id="3.20.20.450">
    <property type="entry name" value="EAL domain"/>
    <property type="match status" value="1"/>
</dbReference>
<keyword evidence="1" id="KW-0597">Phosphoprotein</keyword>
<dbReference type="Proteomes" id="UP000294832">
    <property type="component" value="Unassembled WGS sequence"/>
</dbReference>
<dbReference type="SUPFAM" id="SSF141868">
    <property type="entry name" value="EAL domain-like"/>
    <property type="match status" value="1"/>
</dbReference>